<comment type="pathway">
    <text evidence="4">Lipid metabolism.</text>
</comment>
<feature type="transmembrane region" description="Helical" evidence="24">
    <location>
        <begin position="64"/>
        <end position="82"/>
    </location>
</feature>
<evidence type="ECO:0000256" key="5">
    <source>
        <dbReference type="ARBA" id="ARBA00010185"/>
    </source>
</evidence>
<evidence type="ECO:0000256" key="22">
    <source>
        <dbReference type="ARBA" id="ARBA00032743"/>
    </source>
</evidence>
<evidence type="ECO:0000256" key="10">
    <source>
        <dbReference type="ARBA" id="ARBA00022679"/>
    </source>
</evidence>
<evidence type="ECO:0000256" key="19">
    <source>
        <dbReference type="ARBA" id="ARBA00031825"/>
    </source>
</evidence>
<evidence type="ECO:0000256" key="7">
    <source>
        <dbReference type="ARBA" id="ARBA00019373"/>
    </source>
</evidence>
<dbReference type="GO" id="GO:0005886">
    <property type="term" value="C:plasma membrane"/>
    <property type="evidence" value="ECO:0007669"/>
    <property type="project" value="UniProtKB-SubCell"/>
</dbReference>
<gene>
    <name evidence="25" type="ORF">BCF88_10190</name>
</gene>
<dbReference type="EC" id="2.7.7.41" evidence="6"/>
<evidence type="ECO:0000256" key="14">
    <source>
        <dbReference type="ARBA" id="ARBA00023098"/>
    </source>
</evidence>
<evidence type="ECO:0000256" key="16">
    <source>
        <dbReference type="ARBA" id="ARBA00023209"/>
    </source>
</evidence>
<feature type="transmembrane region" description="Helical" evidence="24">
    <location>
        <begin position="267"/>
        <end position="288"/>
    </location>
</feature>
<evidence type="ECO:0000313" key="25">
    <source>
        <dbReference type="EMBL" id="PYF43772.1"/>
    </source>
</evidence>
<reference evidence="25 26" key="1">
    <citation type="submission" date="2018-06" db="EMBL/GenBank/DDBJ databases">
        <title>Genomic Encyclopedia of Archaeal and Bacterial Type Strains, Phase II (KMG-II): from individual species to whole genera.</title>
        <authorList>
            <person name="Goeker M."/>
        </authorList>
    </citation>
    <scope>NUCLEOTIDE SEQUENCE [LARGE SCALE GENOMIC DNA]</scope>
    <source>
        <strain evidence="25 26">ATCC 29103</strain>
    </source>
</reference>
<evidence type="ECO:0000256" key="8">
    <source>
        <dbReference type="ARBA" id="ARBA00022475"/>
    </source>
</evidence>
<evidence type="ECO:0000256" key="1">
    <source>
        <dbReference type="ARBA" id="ARBA00001698"/>
    </source>
</evidence>
<keyword evidence="10 25" id="KW-0808">Transferase</keyword>
<accession>A0A318UA63</accession>
<evidence type="ECO:0000313" key="26">
    <source>
        <dbReference type="Proteomes" id="UP000247715"/>
    </source>
</evidence>
<evidence type="ECO:0000256" key="20">
    <source>
        <dbReference type="ARBA" id="ARBA00032253"/>
    </source>
</evidence>
<keyword evidence="14" id="KW-0443">Lipid metabolism</keyword>
<comment type="similarity">
    <text evidence="5">Belongs to the CDS family.</text>
</comment>
<comment type="pathway">
    <text evidence="3">Phospholipid metabolism; CDP-diacylglycerol biosynthesis; CDP-diacylglycerol from sn-glycerol 3-phosphate: step 3/3.</text>
</comment>
<evidence type="ECO:0000256" key="24">
    <source>
        <dbReference type="SAM" id="Phobius"/>
    </source>
</evidence>
<keyword evidence="11 24" id="KW-0812">Transmembrane</keyword>
<evidence type="ECO:0000256" key="17">
    <source>
        <dbReference type="ARBA" id="ARBA00023264"/>
    </source>
</evidence>
<dbReference type="GO" id="GO:0016024">
    <property type="term" value="P:CDP-diacylglycerol biosynthetic process"/>
    <property type="evidence" value="ECO:0007669"/>
    <property type="project" value="TreeGrafter"/>
</dbReference>
<evidence type="ECO:0000256" key="3">
    <source>
        <dbReference type="ARBA" id="ARBA00005119"/>
    </source>
</evidence>
<comment type="catalytic activity">
    <reaction evidence="1">
        <text>a 1,2-diacyl-sn-glycero-3-phosphate + CTP + H(+) = a CDP-1,2-diacyl-sn-glycerol + diphosphate</text>
        <dbReference type="Rhea" id="RHEA:16229"/>
        <dbReference type="ChEBI" id="CHEBI:15378"/>
        <dbReference type="ChEBI" id="CHEBI:33019"/>
        <dbReference type="ChEBI" id="CHEBI:37563"/>
        <dbReference type="ChEBI" id="CHEBI:58332"/>
        <dbReference type="ChEBI" id="CHEBI:58608"/>
        <dbReference type="EC" id="2.7.7.41"/>
    </reaction>
</comment>
<evidence type="ECO:0000256" key="6">
    <source>
        <dbReference type="ARBA" id="ARBA00012487"/>
    </source>
</evidence>
<dbReference type="GO" id="GO:0004605">
    <property type="term" value="F:phosphatidate cytidylyltransferase activity"/>
    <property type="evidence" value="ECO:0007669"/>
    <property type="project" value="UniProtKB-EC"/>
</dbReference>
<proteinExistence type="inferred from homology"/>
<keyword evidence="15 24" id="KW-0472">Membrane</keyword>
<dbReference type="RefSeq" id="WP_110858127.1">
    <property type="nucleotide sequence ID" value="NZ_LS991949.1"/>
</dbReference>
<feature type="transmembrane region" description="Helical" evidence="24">
    <location>
        <begin position="190"/>
        <end position="213"/>
    </location>
</feature>
<evidence type="ECO:0000256" key="4">
    <source>
        <dbReference type="ARBA" id="ARBA00005189"/>
    </source>
</evidence>
<evidence type="ECO:0000256" key="18">
    <source>
        <dbReference type="ARBA" id="ARBA00029893"/>
    </source>
</evidence>
<dbReference type="PANTHER" id="PTHR46382:SF1">
    <property type="entry name" value="PHOSPHATIDATE CYTIDYLYLTRANSFERASE"/>
    <property type="match status" value="1"/>
</dbReference>
<evidence type="ECO:0000256" key="21">
    <source>
        <dbReference type="ARBA" id="ARBA00032396"/>
    </source>
</evidence>
<keyword evidence="16" id="KW-0594">Phospholipid biosynthesis</keyword>
<feature type="transmembrane region" description="Helical" evidence="24">
    <location>
        <begin position="132"/>
        <end position="152"/>
    </location>
</feature>
<keyword evidence="9" id="KW-0444">Lipid biosynthesis</keyword>
<dbReference type="EMBL" id="QKLP01000001">
    <property type="protein sequence ID" value="PYF43772.1"/>
    <property type="molecule type" value="Genomic_DNA"/>
</dbReference>
<evidence type="ECO:0000256" key="2">
    <source>
        <dbReference type="ARBA" id="ARBA00004651"/>
    </source>
</evidence>
<feature type="transmembrane region" description="Helical" evidence="24">
    <location>
        <begin position="164"/>
        <end position="184"/>
    </location>
</feature>
<comment type="subcellular location">
    <subcellularLocation>
        <location evidence="2">Cell membrane</location>
        <topology evidence="2">Multi-pass membrane protein</topology>
    </subcellularLocation>
</comment>
<dbReference type="AlphaFoldDB" id="A0A318UA63"/>
<evidence type="ECO:0000256" key="11">
    <source>
        <dbReference type="ARBA" id="ARBA00022692"/>
    </source>
</evidence>
<evidence type="ECO:0000256" key="13">
    <source>
        <dbReference type="ARBA" id="ARBA00022989"/>
    </source>
</evidence>
<feature type="transmembrane region" description="Helical" evidence="24">
    <location>
        <begin position="234"/>
        <end position="255"/>
    </location>
</feature>
<evidence type="ECO:0000256" key="9">
    <source>
        <dbReference type="ARBA" id="ARBA00022516"/>
    </source>
</evidence>
<name>A0A318UA63_9BACT</name>
<dbReference type="PANTHER" id="PTHR46382">
    <property type="entry name" value="PHOSPHATIDATE CYTIDYLYLTRANSFERASE"/>
    <property type="match status" value="1"/>
</dbReference>
<evidence type="ECO:0000256" key="15">
    <source>
        <dbReference type="ARBA" id="ARBA00023136"/>
    </source>
</evidence>
<dbReference type="Pfam" id="PF01148">
    <property type="entry name" value="CTP_transf_1"/>
    <property type="match status" value="1"/>
</dbReference>
<organism evidence="25 26">
    <name type="scientific">Metamycoplasma alkalescens</name>
    <dbReference type="NCBI Taxonomy" id="45363"/>
    <lineage>
        <taxon>Bacteria</taxon>
        <taxon>Bacillati</taxon>
        <taxon>Mycoplasmatota</taxon>
        <taxon>Mycoplasmoidales</taxon>
        <taxon>Metamycoplasmataceae</taxon>
        <taxon>Metamycoplasma</taxon>
    </lineage>
</organism>
<feature type="transmembrane region" description="Helical" evidence="24">
    <location>
        <begin position="34"/>
        <end position="52"/>
    </location>
</feature>
<evidence type="ECO:0000256" key="12">
    <source>
        <dbReference type="ARBA" id="ARBA00022695"/>
    </source>
</evidence>
<comment type="caution">
    <text evidence="25">The sequence shown here is derived from an EMBL/GenBank/DDBJ whole genome shotgun (WGS) entry which is preliminary data.</text>
</comment>
<keyword evidence="13 24" id="KW-1133">Transmembrane helix</keyword>
<keyword evidence="17" id="KW-1208">Phospholipid metabolism</keyword>
<evidence type="ECO:0000256" key="23">
    <source>
        <dbReference type="ARBA" id="ARBA00033406"/>
    </source>
</evidence>
<dbReference type="Proteomes" id="UP000247715">
    <property type="component" value="Unassembled WGS sequence"/>
</dbReference>
<keyword evidence="8" id="KW-1003">Cell membrane</keyword>
<sequence length="331" mass="37509">MKNIKQRIKSAVILLAILIPFLLIVYFGKIAGKVIGVSFYAIITTWAVYEVLSHSVLKKWQNVLIAILSSVIWMMPFDWYQIPVNTANIPNQEDSSSFLYLANHTGISITEVAIQIKKAIFFSTDTLTNFRALQISIIIIFISLIYLINLFVLKKPIKQKMISYFIAIFATWFIPLSFKTLFIYNASSLYFLFAIIIIPVVTDSFAYFGGSLLGKKLIKVGFAPKISPKKSWEGVFIGFLFGALFVFITMYLGHLTNNQKFVIFKNWKQLLAGIFLLPTVSIIGDLAFSGIKRLYEIKDFSNLIPGHGGYMDRFDSTSFVVLMTSAILFIN</sequence>
<protein>
    <recommendedName>
        <fullName evidence="7">Phosphatidate cytidylyltransferase</fullName>
        <ecNumber evidence="6">2.7.7.41</ecNumber>
    </recommendedName>
    <alternativeName>
        <fullName evidence="20">CDP-DAG synthase</fullName>
    </alternativeName>
    <alternativeName>
        <fullName evidence="22">CDP-DG synthase</fullName>
    </alternativeName>
    <alternativeName>
        <fullName evidence="18">CDP-diacylglycerol synthase</fullName>
    </alternativeName>
    <alternativeName>
        <fullName evidence="21">CDP-diglyceride pyrophosphorylase</fullName>
    </alternativeName>
    <alternativeName>
        <fullName evidence="23">CDP-diglyceride synthase</fullName>
    </alternativeName>
    <alternativeName>
        <fullName evidence="19">CTP:phosphatidate cytidylyltransferase</fullName>
    </alternativeName>
</protein>
<keyword evidence="12 25" id="KW-0548">Nucleotidyltransferase</keyword>
<feature type="transmembrane region" description="Helical" evidence="24">
    <location>
        <begin position="12"/>
        <end position="28"/>
    </location>
</feature>